<evidence type="ECO:0000256" key="12">
    <source>
        <dbReference type="ARBA" id="ARBA00025131"/>
    </source>
</evidence>
<evidence type="ECO:0000256" key="13">
    <source>
        <dbReference type="RuleBase" id="RU367063"/>
    </source>
</evidence>
<evidence type="ECO:0000259" key="14">
    <source>
        <dbReference type="PROSITE" id="PS50021"/>
    </source>
</evidence>
<dbReference type="EMBL" id="JAHRIM010031325">
    <property type="protein sequence ID" value="MEQ2265069.1"/>
    <property type="molecule type" value="Genomic_DNA"/>
</dbReference>
<evidence type="ECO:0000256" key="8">
    <source>
        <dbReference type="ARBA" id="ARBA00022949"/>
    </source>
</evidence>
<accession>A0ABV0W6J1</accession>
<evidence type="ECO:0000256" key="4">
    <source>
        <dbReference type="ARBA" id="ARBA00015657"/>
    </source>
</evidence>
<dbReference type="Pfam" id="PF00307">
    <property type="entry name" value="CH"/>
    <property type="match status" value="1"/>
</dbReference>
<dbReference type="PROSITE" id="PS50021">
    <property type="entry name" value="CH"/>
    <property type="match status" value="1"/>
</dbReference>
<evidence type="ECO:0000256" key="3">
    <source>
        <dbReference type="ARBA" id="ARBA00011235"/>
    </source>
</evidence>
<evidence type="ECO:0000313" key="16">
    <source>
        <dbReference type="Proteomes" id="UP001444071"/>
    </source>
</evidence>
<evidence type="ECO:0000256" key="10">
    <source>
        <dbReference type="ARBA" id="ARBA00023212"/>
    </source>
</evidence>
<evidence type="ECO:0000256" key="6">
    <source>
        <dbReference type="ARBA" id="ARBA00022618"/>
    </source>
</evidence>
<dbReference type="InterPro" id="IPR050540">
    <property type="entry name" value="F-actin_Monoox_Mical"/>
</dbReference>
<dbReference type="PANTHER" id="PTHR23167:SF18">
    <property type="entry name" value="CYTOSPIN-A"/>
    <property type="match status" value="1"/>
</dbReference>
<keyword evidence="11 13" id="KW-0131">Cell cycle</keyword>
<dbReference type="InterPro" id="IPR001715">
    <property type="entry name" value="CH_dom"/>
</dbReference>
<dbReference type="InterPro" id="IPR036872">
    <property type="entry name" value="CH_dom_sf"/>
</dbReference>
<evidence type="ECO:0000313" key="15">
    <source>
        <dbReference type="EMBL" id="MEQ2265069.1"/>
    </source>
</evidence>
<dbReference type="Proteomes" id="UP001444071">
    <property type="component" value="Unassembled WGS sequence"/>
</dbReference>
<dbReference type="SUPFAM" id="SSF47576">
    <property type="entry name" value="Calponin-homology domain, CH-domain"/>
    <property type="match status" value="1"/>
</dbReference>
<reference evidence="15 16" key="1">
    <citation type="submission" date="2021-06" db="EMBL/GenBank/DDBJ databases">
        <authorList>
            <person name="Palmer J.M."/>
        </authorList>
    </citation>
    <scope>NUCLEOTIDE SEQUENCE [LARGE SCALE GENOMIC DNA]</scope>
    <source>
        <strain evidence="15 16">XR_2019</strain>
        <tissue evidence="15">Muscle</tissue>
    </source>
</reference>
<keyword evidence="9" id="KW-0175">Coiled coil</keyword>
<keyword evidence="8 13" id="KW-0965">Cell junction</keyword>
<keyword evidence="7 13" id="KW-0303">Gap junction</keyword>
<name>A0ABV0W6J1_9TELE</name>
<proteinExistence type="inferred from homology"/>
<protein>
    <recommendedName>
        <fullName evidence="4 13">Cytospin-A</fullName>
    </recommendedName>
</protein>
<evidence type="ECO:0000256" key="9">
    <source>
        <dbReference type="ARBA" id="ARBA00023054"/>
    </source>
</evidence>
<evidence type="ECO:0000256" key="11">
    <source>
        <dbReference type="ARBA" id="ARBA00023306"/>
    </source>
</evidence>
<evidence type="ECO:0000256" key="1">
    <source>
        <dbReference type="ARBA" id="ARBA00004186"/>
    </source>
</evidence>
<keyword evidence="16" id="KW-1185">Reference proteome</keyword>
<keyword evidence="6 13" id="KW-0132">Cell division</keyword>
<evidence type="ECO:0000256" key="2">
    <source>
        <dbReference type="ARBA" id="ARBA00009452"/>
    </source>
</evidence>
<comment type="subunit">
    <text evidence="3 13">May interact with both microtubules and actin cytoskeleton.</text>
</comment>
<dbReference type="PANTHER" id="PTHR23167">
    <property type="entry name" value="CALPONIN HOMOLOGY DOMAIN-CONTAINING PROTEIN DDB_G0272472-RELATED"/>
    <property type="match status" value="1"/>
</dbReference>
<gene>
    <name evidence="15" type="primary">SPECC1</name>
    <name evidence="15" type="ORF">XENORESO_001763</name>
</gene>
<keyword evidence="10 13" id="KW-0206">Cytoskeleton</keyword>
<keyword evidence="5 13" id="KW-0963">Cytoplasm</keyword>
<feature type="non-terminal residue" evidence="15">
    <location>
        <position position="1"/>
    </location>
</feature>
<evidence type="ECO:0000256" key="7">
    <source>
        <dbReference type="ARBA" id="ARBA00022868"/>
    </source>
</evidence>
<sequence length="120" mass="13624">SQDGFNLLLRRHGGSKRNSLLRWCQSRTQGYKNIDITNFSSSWADGLAFCAVYHTYLPSQIPYSSLSPENKQENLSLAFKTGETLGISPSLTADEMLRAGGPDWQRVLSYVETIYRHFEM</sequence>
<comment type="subcellular location">
    <subcellularLocation>
        <location evidence="1 13">Cytoplasm</location>
        <location evidence="1 13">Cytoskeleton</location>
        <location evidence="1 13">Spindle</location>
    </subcellularLocation>
    <subcellularLocation>
        <location evidence="13">Cytoplasm</location>
        <location evidence="13">Cytoskeleton</location>
    </subcellularLocation>
    <subcellularLocation>
        <location evidence="13">Cell junction</location>
        <location evidence="13">Gap junction</location>
    </subcellularLocation>
</comment>
<organism evidence="15 16">
    <name type="scientific">Xenotaenia resolanae</name>
    <dbReference type="NCBI Taxonomy" id="208358"/>
    <lineage>
        <taxon>Eukaryota</taxon>
        <taxon>Metazoa</taxon>
        <taxon>Chordata</taxon>
        <taxon>Craniata</taxon>
        <taxon>Vertebrata</taxon>
        <taxon>Euteleostomi</taxon>
        <taxon>Actinopterygii</taxon>
        <taxon>Neopterygii</taxon>
        <taxon>Teleostei</taxon>
        <taxon>Neoteleostei</taxon>
        <taxon>Acanthomorphata</taxon>
        <taxon>Ovalentaria</taxon>
        <taxon>Atherinomorphae</taxon>
        <taxon>Cyprinodontiformes</taxon>
        <taxon>Goodeidae</taxon>
        <taxon>Xenotaenia</taxon>
    </lineage>
</organism>
<feature type="domain" description="Calponin-homology (CH)" evidence="14">
    <location>
        <begin position="14"/>
        <end position="119"/>
    </location>
</feature>
<comment type="similarity">
    <text evidence="2 13">Belongs to the cytospin-A family.</text>
</comment>
<comment type="caution">
    <text evidence="15">The sequence shown here is derived from an EMBL/GenBank/DDBJ whole genome shotgun (WGS) entry which is preliminary data.</text>
</comment>
<dbReference type="SMART" id="SM00033">
    <property type="entry name" value="CH"/>
    <property type="match status" value="1"/>
</dbReference>
<comment type="function">
    <text evidence="12 13">Involved in cytokinesis and spindle organization. May play a role in actin cytoskeleton organization and microtubule stabilization and hence required for proper cell adhesion and migration.</text>
</comment>
<dbReference type="Gene3D" id="1.10.418.10">
    <property type="entry name" value="Calponin-like domain"/>
    <property type="match status" value="1"/>
</dbReference>
<evidence type="ECO:0000256" key="5">
    <source>
        <dbReference type="ARBA" id="ARBA00022490"/>
    </source>
</evidence>